<proteinExistence type="predicted"/>
<dbReference type="Pfam" id="PF19842">
    <property type="entry name" value="YqeC"/>
    <property type="match status" value="1"/>
</dbReference>
<dbReference type="Proteomes" id="UP000223559">
    <property type="component" value="Chromosome"/>
</dbReference>
<dbReference type="RefSeq" id="WP_010013198.1">
    <property type="nucleotide sequence ID" value="NZ_AEOS01000114.1"/>
</dbReference>
<name>A0A2D1KMC1_9LACO</name>
<reference evidence="1 2" key="1">
    <citation type="submission" date="2016-10" db="EMBL/GenBank/DDBJ databases">
        <title>The whole genome sequencing and assembly of L. cotyniformis subsp. torquens DSM 20004 strain.</title>
        <authorList>
            <person name="Park M.-K."/>
            <person name="Lee Y.-J."/>
            <person name="Yi H."/>
            <person name="Bahn Y.-S."/>
            <person name="Kim J.F."/>
            <person name="Lee D.-W."/>
        </authorList>
    </citation>
    <scope>NUCLEOTIDE SEQUENCE [LARGE SCALE GENOMIC DNA]</scope>
    <source>
        <strain evidence="1 2">DSM 20004</strain>
    </source>
</reference>
<dbReference type="OrthoDB" id="368187at2"/>
<dbReference type="InterPro" id="IPR017587">
    <property type="entry name" value="YqeC"/>
</dbReference>
<evidence type="ECO:0000313" key="1">
    <source>
        <dbReference type="EMBL" id="ATO43182.1"/>
    </source>
</evidence>
<accession>A0A2D1KMC1</accession>
<dbReference type="EMBL" id="CP017697">
    <property type="protein sequence ID" value="ATO43182.1"/>
    <property type="molecule type" value="Genomic_DNA"/>
</dbReference>
<organism evidence="1 2">
    <name type="scientific">Loigolactobacillus coryniformis subsp. torquens DSM 20004 = KCTC 3535</name>
    <dbReference type="NCBI Taxonomy" id="1423822"/>
    <lineage>
        <taxon>Bacteria</taxon>
        <taxon>Bacillati</taxon>
        <taxon>Bacillota</taxon>
        <taxon>Bacilli</taxon>
        <taxon>Lactobacillales</taxon>
        <taxon>Lactobacillaceae</taxon>
        <taxon>Loigolactobacillus</taxon>
    </lineage>
</organism>
<keyword evidence="2" id="KW-1185">Reference proteome</keyword>
<dbReference type="NCBIfam" id="TIGR03172">
    <property type="entry name" value="selenium cofactor biosynthesis protein YqeC"/>
    <property type="match status" value="1"/>
</dbReference>
<sequence>MELAKCLELNRHEIVSIVGSGGKTSLLNYLAQYYRQEYTVMTTTTKIFLPRTIDYDRAILTNNKSFILDKGITLLGAPLPRVNKLAQPVLPVLKKAFKQADKVFIEADGAKMRPLKGWRTTEPVIIPETTTTVGVIPLSVCGQSICEQTVHRLPEFLALGDFKYHQLITPVVLARVISQSGGLFQHSQGRKILFLNQAECAALQSDYEVLAALSTRFLRQLALVISGSIKTQQGMIIWRNEQLQKQS</sequence>
<dbReference type="KEGG" id="lcy:LC20004_04370"/>
<evidence type="ECO:0000313" key="2">
    <source>
        <dbReference type="Proteomes" id="UP000223559"/>
    </source>
</evidence>
<protein>
    <submittedName>
        <fullName evidence="1">Uncharacterized protein</fullName>
    </submittedName>
</protein>
<dbReference type="AlphaFoldDB" id="A0A2D1KMC1"/>
<gene>
    <name evidence="1" type="ORF">LC20004_04370</name>
</gene>